<dbReference type="GO" id="GO:0005669">
    <property type="term" value="C:transcription factor TFIID complex"/>
    <property type="evidence" value="ECO:0007669"/>
    <property type="project" value="InterPro"/>
</dbReference>
<dbReference type="PANTHER" id="PTHR12264:SF21">
    <property type="entry name" value="TRANSCRIPTION INITIATION FACTOR TFIID SUBUNIT 12"/>
    <property type="match status" value="1"/>
</dbReference>
<comment type="similarity">
    <text evidence="2">Belongs to the TAF12 family.</text>
</comment>
<comment type="subcellular location">
    <subcellularLocation>
        <location evidence="1">Nucleus</location>
    </subcellularLocation>
</comment>
<gene>
    <name evidence="10" type="ORF">DFP72DRAFT_987417</name>
</gene>
<evidence type="ECO:0000256" key="8">
    <source>
        <dbReference type="SAM" id="MobiDB-lite"/>
    </source>
</evidence>
<dbReference type="GO" id="GO:0046982">
    <property type="term" value="F:protein heterodimerization activity"/>
    <property type="evidence" value="ECO:0007669"/>
    <property type="project" value="InterPro"/>
</dbReference>
<feature type="region of interest" description="Disordered" evidence="8">
    <location>
        <begin position="341"/>
        <end position="365"/>
    </location>
</feature>
<reference evidence="10 11" key="1">
    <citation type="submission" date="2020-07" db="EMBL/GenBank/DDBJ databases">
        <title>Comparative genomics of pyrophilous fungi reveals a link between fire events and developmental genes.</title>
        <authorList>
            <consortium name="DOE Joint Genome Institute"/>
            <person name="Steindorff A.S."/>
            <person name="Carver A."/>
            <person name="Calhoun S."/>
            <person name="Stillman K."/>
            <person name="Liu H."/>
            <person name="Lipzen A."/>
            <person name="Pangilinan J."/>
            <person name="Labutti K."/>
            <person name="Bruns T.D."/>
            <person name="Grigoriev I.V."/>
        </authorList>
    </citation>
    <scope>NUCLEOTIDE SEQUENCE [LARGE SCALE GENOMIC DNA]</scope>
    <source>
        <strain evidence="10 11">CBS 144469</strain>
    </source>
</reference>
<keyword evidence="11" id="KW-1185">Reference proteome</keyword>
<dbReference type="InterPro" id="IPR009072">
    <property type="entry name" value="Histone-fold"/>
</dbReference>
<name>A0A8H6IAQ2_9AGAR</name>
<dbReference type="InterPro" id="IPR037794">
    <property type="entry name" value="TAF12"/>
</dbReference>
<organism evidence="10 11">
    <name type="scientific">Ephemerocybe angulata</name>
    <dbReference type="NCBI Taxonomy" id="980116"/>
    <lineage>
        <taxon>Eukaryota</taxon>
        <taxon>Fungi</taxon>
        <taxon>Dikarya</taxon>
        <taxon>Basidiomycota</taxon>
        <taxon>Agaricomycotina</taxon>
        <taxon>Agaricomycetes</taxon>
        <taxon>Agaricomycetidae</taxon>
        <taxon>Agaricales</taxon>
        <taxon>Agaricineae</taxon>
        <taxon>Psathyrellaceae</taxon>
        <taxon>Ephemerocybe</taxon>
    </lineage>
</organism>
<evidence type="ECO:0000313" key="10">
    <source>
        <dbReference type="EMBL" id="KAF6762028.1"/>
    </source>
</evidence>
<evidence type="ECO:0000256" key="7">
    <source>
        <dbReference type="ARBA" id="ARBA00093657"/>
    </source>
</evidence>
<protein>
    <recommendedName>
        <fullName evidence="6">TBP-associated factor 12</fullName>
    </recommendedName>
    <alternativeName>
        <fullName evidence="7">Transcription initiation factor TFIID subunit 12</fullName>
    </alternativeName>
</protein>
<comment type="caution">
    <text evidence="10">The sequence shown here is derived from an EMBL/GenBank/DDBJ whole genome shotgun (WGS) entry which is preliminary data.</text>
</comment>
<dbReference type="AlphaFoldDB" id="A0A8H6IAQ2"/>
<feature type="domain" description="Transcription initiation factor TFIID subunit 12" evidence="9">
    <location>
        <begin position="260"/>
        <end position="326"/>
    </location>
</feature>
<feature type="region of interest" description="Disordered" evidence="8">
    <location>
        <begin position="221"/>
        <end position="257"/>
    </location>
</feature>
<feature type="compositionally biased region" description="Low complexity" evidence="8">
    <location>
        <begin position="19"/>
        <end position="54"/>
    </location>
</feature>
<dbReference type="GO" id="GO:0017025">
    <property type="term" value="F:TBP-class protein binding"/>
    <property type="evidence" value="ECO:0007669"/>
    <property type="project" value="TreeGrafter"/>
</dbReference>
<evidence type="ECO:0000259" key="9">
    <source>
        <dbReference type="Pfam" id="PF03847"/>
    </source>
</evidence>
<feature type="region of interest" description="Disordered" evidence="8">
    <location>
        <begin position="1"/>
        <end position="58"/>
    </location>
</feature>
<keyword evidence="4" id="KW-0804">Transcription</keyword>
<dbReference type="FunFam" id="1.10.20.10:FF:000011">
    <property type="entry name" value="Transcription initiation factor TFIID subunit 12"/>
    <property type="match status" value="1"/>
</dbReference>
<evidence type="ECO:0000256" key="1">
    <source>
        <dbReference type="ARBA" id="ARBA00004123"/>
    </source>
</evidence>
<evidence type="ECO:0000256" key="6">
    <source>
        <dbReference type="ARBA" id="ARBA00075089"/>
    </source>
</evidence>
<proteinExistence type="inferred from homology"/>
<dbReference type="GO" id="GO:0000124">
    <property type="term" value="C:SAGA complex"/>
    <property type="evidence" value="ECO:0007669"/>
    <property type="project" value="InterPro"/>
</dbReference>
<dbReference type="SUPFAM" id="SSF47113">
    <property type="entry name" value="Histone-fold"/>
    <property type="match status" value="1"/>
</dbReference>
<evidence type="ECO:0000313" key="11">
    <source>
        <dbReference type="Proteomes" id="UP000521943"/>
    </source>
</evidence>
<dbReference type="Proteomes" id="UP000521943">
    <property type="component" value="Unassembled WGS sequence"/>
</dbReference>
<dbReference type="Gene3D" id="1.10.20.10">
    <property type="entry name" value="Histone, subunit A"/>
    <property type="match status" value="1"/>
</dbReference>
<dbReference type="GO" id="GO:0003677">
    <property type="term" value="F:DNA binding"/>
    <property type="evidence" value="ECO:0007669"/>
    <property type="project" value="TreeGrafter"/>
</dbReference>
<evidence type="ECO:0000256" key="2">
    <source>
        <dbReference type="ARBA" id="ARBA00007530"/>
    </source>
</evidence>
<dbReference type="CDD" id="cd07981">
    <property type="entry name" value="HFD_TAF12"/>
    <property type="match status" value="1"/>
</dbReference>
<accession>A0A8H6IAQ2</accession>
<keyword evidence="5" id="KW-0539">Nucleus</keyword>
<evidence type="ECO:0000256" key="3">
    <source>
        <dbReference type="ARBA" id="ARBA00023015"/>
    </source>
</evidence>
<dbReference type="GO" id="GO:0051123">
    <property type="term" value="P:RNA polymerase II preinitiation complex assembly"/>
    <property type="evidence" value="ECO:0007669"/>
    <property type="project" value="TreeGrafter"/>
</dbReference>
<keyword evidence="3" id="KW-0805">Transcription regulation</keyword>
<feature type="compositionally biased region" description="Pro residues" evidence="8">
    <location>
        <begin position="116"/>
        <end position="143"/>
    </location>
</feature>
<dbReference type="OrthoDB" id="2193432at2759"/>
<evidence type="ECO:0000256" key="4">
    <source>
        <dbReference type="ARBA" id="ARBA00023163"/>
    </source>
</evidence>
<dbReference type="EMBL" id="JACGCI010000008">
    <property type="protein sequence ID" value="KAF6762028.1"/>
    <property type="molecule type" value="Genomic_DNA"/>
</dbReference>
<dbReference type="Pfam" id="PF03847">
    <property type="entry name" value="TFIID_20kDa"/>
    <property type="match status" value="1"/>
</dbReference>
<dbReference type="InterPro" id="IPR003228">
    <property type="entry name" value="TFIID_TAF12_dom"/>
</dbReference>
<dbReference type="PANTHER" id="PTHR12264">
    <property type="entry name" value="TRANSCRIPTION INITIATION FACTOR TFIID SUBUNIT 12"/>
    <property type="match status" value="1"/>
</dbReference>
<sequence length="383" mass="40354">MSSDPMRVDPSTPTPQPQAGPSSSSSAPTPGALPPQAAQQVAAAAAAANSQQPQNSDVASVIGQIMKQQFGEGYAIEKIAHILRQNMDHFAKQGKLSPAQIEQLKLFAEKHEKSQAPPPSPSASPSPSAPAPPAPPPYKPKAPAPVAQAAIHQATGLNAAAYASSNLPAIKNGSDALQGKLISAANPGESYPPINQTISYSNPGPVQWTPTRPTLSGGLAAGRVSGTPSQVARAPEDTGTLTMDDNRTRRKNTPGDQNMRRTIQDLVSSVDPNVKIEPEVEDLLLNIADEFIDSVTNFACRLAKHRGGDSLEVRDLQLHLERNHNIRIPGFASDETQISLSQSGIGPAMPAAGGKKNAQGQHTTLRSQRLAQVQQAKREAKLM</sequence>
<evidence type="ECO:0000256" key="5">
    <source>
        <dbReference type="ARBA" id="ARBA00023242"/>
    </source>
</evidence>
<feature type="region of interest" description="Disordered" evidence="8">
    <location>
        <begin position="110"/>
        <end position="147"/>
    </location>
</feature>